<name>A0AAE0T9M6_9BIVA</name>
<dbReference type="PROSITE" id="PS01188">
    <property type="entry name" value="ELO"/>
    <property type="match status" value="1"/>
</dbReference>
<evidence type="ECO:0000256" key="2">
    <source>
        <dbReference type="ARBA" id="ARBA00022516"/>
    </source>
</evidence>
<comment type="similarity">
    <text evidence="10">Belongs to the ELO family.</text>
</comment>
<dbReference type="Pfam" id="PF01151">
    <property type="entry name" value="ELO"/>
    <property type="match status" value="1"/>
</dbReference>
<dbReference type="GO" id="GO:0034625">
    <property type="term" value="P:fatty acid elongation, monounsaturated fatty acid"/>
    <property type="evidence" value="ECO:0007669"/>
    <property type="project" value="TreeGrafter"/>
</dbReference>
<dbReference type="Proteomes" id="UP001195483">
    <property type="component" value="Unassembled WGS sequence"/>
</dbReference>
<keyword evidence="6 10" id="KW-1133">Transmembrane helix</keyword>
<feature type="transmembrane region" description="Helical" evidence="10">
    <location>
        <begin position="145"/>
        <end position="163"/>
    </location>
</feature>
<keyword evidence="7 10" id="KW-0443">Lipid metabolism</keyword>
<evidence type="ECO:0000256" key="4">
    <source>
        <dbReference type="ARBA" id="ARBA00022692"/>
    </source>
</evidence>
<reference evidence="11" key="3">
    <citation type="submission" date="2023-05" db="EMBL/GenBank/DDBJ databases">
        <authorList>
            <person name="Smith C.H."/>
        </authorList>
    </citation>
    <scope>NUCLEOTIDE SEQUENCE</scope>
    <source>
        <strain evidence="11">CHS0354</strain>
        <tissue evidence="11">Mantle</tissue>
    </source>
</reference>
<evidence type="ECO:0000256" key="3">
    <source>
        <dbReference type="ARBA" id="ARBA00022679"/>
    </source>
</evidence>
<evidence type="ECO:0000256" key="8">
    <source>
        <dbReference type="ARBA" id="ARBA00023136"/>
    </source>
</evidence>
<feature type="transmembrane region" description="Helical" evidence="10">
    <location>
        <begin position="68"/>
        <end position="95"/>
    </location>
</feature>
<evidence type="ECO:0000256" key="9">
    <source>
        <dbReference type="ARBA" id="ARBA00023160"/>
    </source>
</evidence>
<protein>
    <recommendedName>
        <fullName evidence="10">Elongation of very long chain fatty acids protein</fullName>
        <ecNumber evidence="10">2.3.1.199</ecNumber>
    </recommendedName>
    <alternativeName>
        <fullName evidence="10">Very-long-chain 3-oxoacyl-CoA synthase</fullName>
    </alternativeName>
</protein>
<dbReference type="GO" id="GO:0034626">
    <property type="term" value="P:fatty acid elongation, polyunsaturated fatty acid"/>
    <property type="evidence" value="ECO:0007669"/>
    <property type="project" value="TreeGrafter"/>
</dbReference>
<dbReference type="GO" id="GO:0005789">
    <property type="term" value="C:endoplasmic reticulum membrane"/>
    <property type="evidence" value="ECO:0007669"/>
    <property type="project" value="TreeGrafter"/>
</dbReference>
<dbReference type="GO" id="GO:0030148">
    <property type="term" value="P:sphingolipid biosynthetic process"/>
    <property type="evidence" value="ECO:0007669"/>
    <property type="project" value="TreeGrafter"/>
</dbReference>
<evidence type="ECO:0000256" key="1">
    <source>
        <dbReference type="ARBA" id="ARBA00004141"/>
    </source>
</evidence>
<evidence type="ECO:0000256" key="6">
    <source>
        <dbReference type="ARBA" id="ARBA00022989"/>
    </source>
</evidence>
<dbReference type="InterPro" id="IPR002076">
    <property type="entry name" value="ELO_fam"/>
</dbReference>
<reference evidence="11" key="1">
    <citation type="journal article" date="2021" name="Genome Biol. Evol.">
        <title>A High-Quality Reference Genome for a Parasitic Bivalve with Doubly Uniparental Inheritance (Bivalvia: Unionida).</title>
        <authorList>
            <person name="Smith C.H."/>
        </authorList>
    </citation>
    <scope>NUCLEOTIDE SEQUENCE</scope>
    <source>
        <strain evidence="11">CHS0354</strain>
    </source>
</reference>
<comment type="caution">
    <text evidence="11">The sequence shown here is derived from an EMBL/GenBank/DDBJ whole genome shotgun (WGS) entry which is preliminary data.</text>
</comment>
<evidence type="ECO:0000256" key="7">
    <source>
        <dbReference type="ARBA" id="ARBA00023098"/>
    </source>
</evidence>
<accession>A0AAE0T9M6</accession>
<comment type="subcellular location">
    <subcellularLocation>
        <location evidence="1">Membrane</location>
        <topology evidence="1">Multi-pass membrane protein</topology>
    </subcellularLocation>
</comment>
<dbReference type="GO" id="GO:0019367">
    <property type="term" value="P:fatty acid elongation, saturated fatty acid"/>
    <property type="evidence" value="ECO:0007669"/>
    <property type="project" value="TreeGrafter"/>
</dbReference>
<evidence type="ECO:0000313" key="12">
    <source>
        <dbReference type="Proteomes" id="UP001195483"/>
    </source>
</evidence>
<gene>
    <name evidence="11" type="ORF">CHS0354_010837</name>
</gene>
<dbReference type="GO" id="GO:0009922">
    <property type="term" value="F:fatty acid elongase activity"/>
    <property type="evidence" value="ECO:0007669"/>
    <property type="project" value="UniProtKB-EC"/>
</dbReference>
<dbReference type="PANTHER" id="PTHR11157:SF126">
    <property type="entry name" value="ELONGATION OF VERY LONG CHAIN FATTY ACIDS PROTEIN"/>
    <property type="match status" value="1"/>
</dbReference>
<evidence type="ECO:0000256" key="5">
    <source>
        <dbReference type="ARBA" id="ARBA00022832"/>
    </source>
</evidence>
<feature type="transmembrane region" description="Helical" evidence="10">
    <location>
        <begin position="203"/>
        <end position="221"/>
    </location>
</feature>
<keyword evidence="4 10" id="KW-0812">Transmembrane</keyword>
<dbReference type="AlphaFoldDB" id="A0AAE0T9M6"/>
<keyword evidence="2 10" id="KW-0444">Lipid biosynthesis</keyword>
<dbReference type="EMBL" id="JAEAOA010000675">
    <property type="protein sequence ID" value="KAK3606191.1"/>
    <property type="molecule type" value="Genomic_DNA"/>
</dbReference>
<dbReference type="EC" id="2.3.1.199" evidence="10"/>
<keyword evidence="5 10" id="KW-0276">Fatty acid metabolism</keyword>
<sequence length="267" mass="32178">MAAIFQRTNNFYNWMMEKRDPRVEDWLLMKTPLATSVIFFLYLLVVWQGPKLMKNREPLKLKWILIPYNFGLVILSFHMFYEFLVTSVLSSYSYICQPVDYSYNPLPMRMARVCWWFFFSKVIELLDTVFFILRKKNEQVTFLHVYHHCSMIINWWLGARFVAGGQSFFVAMLNSFVHVIMYTYYGLAAFGPHMQKYLWWKRYLTRMQLTQFFAFLVHTSINLVTECDYPKEYCLAVFLYAISLILLFGNFYRKTYSQTKSKEAKFD</sequence>
<evidence type="ECO:0000256" key="10">
    <source>
        <dbReference type="RuleBase" id="RU361115"/>
    </source>
</evidence>
<reference evidence="11" key="2">
    <citation type="journal article" date="2021" name="Genome Biol. Evol.">
        <title>Developing a high-quality reference genome for a parasitic bivalve with doubly uniparental inheritance (Bivalvia: Unionida).</title>
        <authorList>
            <person name="Smith C.H."/>
        </authorList>
    </citation>
    <scope>NUCLEOTIDE SEQUENCE</scope>
    <source>
        <strain evidence="11">CHS0354</strain>
        <tissue evidence="11">Mantle</tissue>
    </source>
</reference>
<proteinExistence type="inferred from homology"/>
<dbReference type="GO" id="GO:0042761">
    <property type="term" value="P:very long-chain fatty acid biosynthetic process"/>
    <property type="evidence" value="ECO:0007669"/>
    <property type="project" value="TreeGrafter"/>
</dbReference>
<keyword evidence="8 10" id="KW-0472">Membrane</keyword>
<feature type="transmembrane region" description="Helical" evidence="10">
    <location>
        <begin position="169"/>
        <end position="191"/>
    </location>
</feature>
<organism evidence="11 12">
    <name type="scientific">Potamilus streckersoni</name>
    <dbReference type="NCBI Taxonomy" id="2493646"/>
    <lineage>
        <taxon>Eukaryota</taxon>
        <taxon>Metazoa</taxon>
        <taxon>Spiralia</taxon>
        <taxon>Lophotrochozoa</taxon>
        <taxon>Mollusca</taxon>
        <taxon>Bivalvia</taxon>
        <taxon>Autobranchia</taxon>
        <taxon>Heteroconchia</taxon>
        <taxon>Palaeoheterodonta</taxon>
        <taxon>Unionida</taxon>
        <taxon>Unionoidea</taxon>
        <taxon>Unionidae</taxon>
        <taxon>Ambleminae</taxon>
        <taxon>Lampsilini</taxon>
        <taxon>Potamilus</taxon>
    </lineage>
</organism>
<feature type="transmembrane region" description="Helical" evidence="10">
    <location>
        <begin position="233"/>
        <end position="252"/>
    </location>
</feature>
<dbReference type="PANTHER" id="PTHR11157">
    <property type="entry name" value="FATTY ACID ACYL TRANSFERASE-RELATED"/>
    <property type="match status" value="1"/>
</dbReference>
<dbReference type="InterPro" id="IPR030457">
    <property type="entry name" value="ELO_CS"/>
</dbReference>
<feature type="transmembrane region" description="Helical" evidence="10">
    <location>
        <begin position="26"/>
        <end position="47"/>
    </location>
</feature>
<evidence type="ECO:0000313" key="11">
    <source>
        <dbReference type="EMBL" id="KAK3606191.1"/>
    </source>
</evidence>
<keyword evidence="3 10" id="KW-0808">Transferase</keyword>
<keyword evidence="9 10" id="KW-0275">Fatty acid biosynthesis</keyword>
<keyword evidence="12" id="KW-1185">Reference proteome</keyword>
<comment type="catalytic activity">
    <reaction evidence="10">
        <text>a very-long-chain acyl-CoA + malonyl-CoA + H(+) = a very-long-chain 3-oxoacyl-CoA + CO2 + CoA</text>
        <dbReference type="Rhea" id="RHEA:32727"/>
        <dbReference type="ChEBI" id="CHEBI:15378"/>
        <dbReference type="ChEBI" id="CHEBI:16526"/>
        <dbReference type="ChEBI" id="CHEBI:57287"/>
        <dbReference type="ChEBI" id="CHEBI:57384"/>
        <dbReference type="ChEBI" id="CHEBI:90725"/>
        <dbReference type="ChEBI" id="CHEBI:90736"/>
        <dbReference type="EC" id="2.3.1.199"/>
    </reaction>
</comment>